<dbReference type="InterPro" id="IPR012132">
    <property type="entry name" value="GMC_OxRdtase"/>
</dbReference>
<dbReference type="Gene3D" id="3.30.560.10">
    <property type="entry name" value="Glucose Oxidase, domain 3"/>
    <property type="match status" value="1"/>
</dbReference>
<dbReference type="PIRSF" id="PIRSF000137">
    <property type="entry name" value="Alcohol_oxidase"/>
    <property type="match status" value="1"/>
</dbReference>
<dbReference type="InterPro" id="IPR000172">
    <property type="entry name" value="GMC_OxRdtase_N"/>
</dbReference>
<dbReference type="Pfam" id="PF05199">
    <property type="entry name" value="GMC_oxred_C"/>
    <property type="match status" value="1"/>
</dbReference>
<feature type="binding site" evidence="5">
    <location>
        <begin position="99"/>
        <end position="102"/>
    </location>
    <ligand>
        <name>FAD</name>
        <dbReference type="ChEBI" id="CHEBI:57692"/>
    </ligand>
</feature>
<dbReference type="GO" id="GO:0050660">
    <property type="term" value="F:flavin adenine dinucleotide binding"/>
    <property type="evidence" value="ECO:0007669"/>
    <property type="project" value="InterPro"/>
</dbReference>
<proteinExistence type="inferred from homology"/>
<reference evidence="10" key="1">
    <citation type="submission" date="2016-11" db="EMBL/GenBank/DDBJ databases">
        <title>Complete Genome Sequence of alachlor-degrading Sphingomonas sp. strain JJ-A5.</title>
        <authorList>
            <person name="Lee H."/>
            <person name="Ka J.-O."/>
        </authorList>
    </citation>
    <scope>NUCLEOTIDE SEQUENCE [LARGE SCALE GENOMIC DNA]</scope>
    <source>
        <strain evidence="10">JJ-A5</strain>
    </source>
</reference>
<sequence length="541" mass="58878">MAADRIDTSHSADYIVIGGGSSGAVVASRLSENPNVKVLLIEAGGEARSPFIQMPAGVVRLIGNKKVDWCYEQDPDPSIDGRQFAWSGGKLLGGSSSINGTVFIRGTRRDYDRWAALGATGWDYAGVLPYFMRSETWTGEPAQTRGSHGPLTISPMRRGYHPLVERFVAACREHGLEFLPDYNADVKEGVFYTQASQRDGLRCNTERAYLRPARSRSNLQIVTQAEVRTILFAEKVAVGVEYIRGGRTEKALATREVIVSAGAMGSPALLLRSGIGSGSYLASRNKKVVLDLPGVGLNLQEHPGVAQSKLINVPSFNSQTGRLDVLRYLLQYLWNRSGPMASPAVPAMALFRSQPELDEPDSQIHFFPLSYDVDPDTTSFNTVGMSTDPMLTLHVSLCHPQSRGRVELDEHDRPHVHHQMLGDEGDVQSMVSALKYINRIFDTPAMQKIVVANRTPNPIPTGDDEWAAFARSKAAPGYHPVGTCRIGSTDMAVVDPHLRVRGVKNLRVIDASVMPTIPSVNTNATAIMIGEKGAELVSTSA</sequence>
<evidence type="ECO:0000259" key="8">
    <source>
        <dbReference type="PROSITE" id="PS00624"/>
    </source>
</evidence>
<dbReference type="PANTHER" id="PTHR11552">
    <property type="entry name" value="GLUCOSE-METHANOL-CHOLINE GMC OXIDOREDUCTASE"/>
    <property type="match status" value="1"/>
</dbReference>
<evidence type="ECO:0000256" key="1">
    <source>
        <dbReference type="ARBA" id="ARBA00001974"/>
    </source>
</evidence>
<dbReference type="STRING" id="1921510.BSL82_04530"/>
<dbReference type="PANTHER" id="PTHR11552:SF147">
    <property type="entry name" value="CHOLINE DEHYDROGENASE, MITOCHONDRIAL"/>
    <property type="match status" value="1"/>
</dbReference>
<dbReference type="PROSITE" id="PS00624">
    <property type="entry name" value="GMC_OXRED_2"/>
    <property type="match status" value="1"/>
</dbReference>
<comment type="cofactor">
    <cofactor evidence="1 5">
        <name>FAD</name>
        <dbReference type="ChEBI" id="CHEBI:57692"/>
    </cofactor>
</comment>
<dbReference type="SUPFAM" id="SSF51905">
    <property type="entry name" value="FAD/NAD(P)-binding domain"/>
    <property type="match status" value="1"/>
</dbReference>
<keyword evidence="3 6" id="KW-0285">Flavoprotein</keyword>
<dbReference type="PROSITE" id="PS00623">
    <property type="entry name" value="GMC_OXRED_1"/>
    <property type="match status" value="1"/>
</dbReference>
<feature type="domain" description="Glucose-methanol-choline oxidoreductase N-terminal" evidence="7">
    <location>
        <begin position="89"/>
        <end position="112"/>
    </location>
</feature>
<feature type="binding site" evidence="5">
    <location>
        <position position="227"/>
    </location>
    <ligand>
        <name>FAD</name>
        <dbReference type="ChEBI" id="CHEBI:57692"/>
    </ligand>
</feature>
<dbReference type="OrthoDB" id="9785276at2"/>
<evidence type="ECO:0000256" key="3">
    <source>
        <dbReference type="ARBA" id="ARBA00022630"/>
    </source>
</evidence>
<dbReference type="InterPro" id="IPR036188">
    <property type="entry name" value="FAD/NAD-bd_sf"/>
</dbReference>
<gene>
    <name evidence="9" type="ORF">BSL82_04530</name>
</gene>
<evidence type="ECO:0000259" key="7">
    <source>
        <dbReference type="PROSITE" id="PS00623"/>
    </source>
</evidence>
<dbReference type="Proteomes" id="UP000182063">
    <property type="component" value="Chromosome"/>
</dbReference>
<keyword evidence="4 5" id="KW-0274">FAD</keyword>
<dbReference type="Gene3D" id="3.50.50.60">
    <property type="entry name" value="FAD/NAD(P)-binding domain"/>
    <property type="match status" value="1"/>
</dbReference>
<dbReference type="GO" id="GO:0016614">
    <property type="term" value="F:oxidoreductase activity, acting on CH-OH group of donors"/>
    <property type="evidence" value="ECO:0007669"/>
    <property type="project" value="InterPro"/>
</dbReference>
<evidence type="ECO:0000256" key="4">
    <source>
        <dbReference type="ARBA" id="ARBA00022827"/>
    </source>
</evidence>
<evidence type="ECO:0000256" key="6">
    <source>
        <dbReference type="RuleBase" id="RU003968"/>
    </source>
</evidence>
<evidence type="ECO:0000256" key="5">
    <source>
        <dbReference type="PIRSR" id="PIRSR000137-2"/>
    </source>
</evidence>
<dbReference type="InterPro" id="IPR007867">
    <property type="entry name" value="GMC_OxRtase_C"/>
</dbReference>
<dbReference type="KEGG" id="sphj:BSL82_04530"/>
<dbReference type="RefSeq" id="WP_072596225.1">
    <property type="nucleotide sequence ID" value="NZ_CP018221.1"/>
</dbReference>
<name>A0A1L3ZSP8_9SPHN</name>
<dbReference type="EMBL" id="CP018221">
    <property type="protein sequence ID" value="API58666.1"/>
    <property type="molecule type" value="Genomic_DNA"/>
</dbReference>
<dbReference type="AlphaFoldDB" id="A0A1L3ZSP8"/>
<accession>A0A1L3ZSP8</accession>
<dbReference type="SUPFAM" id="SSF54373">
    <property type="entry name" value="FAD-linked reductases, C-terminal domain"/>
    <property type="match status" value="1"/>
</dbReference>
<keyword evidence="10" id="KW-1185">Reference proteome</keyword>
<dbReference type="Pfam" id="PF00732">
    <property type="entry name" value="GMC_oxred_N"/>
    <property type="match status" value="1"/>
</dbReference>
<evidence type="ECO:0000313" key="9">
    <source>
        <dbReference type="EMBL" id="API58666.1"/>
    </source>
</evidence>
<organism evidence="9 10">
    <name type="scientific">Tardibacter chloracetimidivorans</name>
    <dbReference type="NCBI Taxonomy" id="1921510"/>
    <lineage>
        <taxon>Bacteria</taxon>
        <taxon>Pseudomonadati</taxon>
        <taxon>Pseudomonadota</taxon>
        <taxon>Alphaproteobacteria</taxon>
        <taxon>Sphingomonadales</taxon>
        <taxon>Sphingomonadaceae</taxon>
        <taxon>Tardibacter</taxon>
    </lineage>
</organism>
<evidence type="ECO:0000313" key="10">
    <source>
        <dbReference type="Proteomes" id="UP000182063"/>
    </source>
</evidence>
<comment type="similarity">
    <text evidence="2 6">Belongs to the GMC oxidoreductase family.</text>
</comment>
<evidence type="ECO:0000256" key="2">
    <source>
        <dbReference type="ARBA" id="ARBA00010790"/>
    </source>
</evidence>
<feature type="domain" description="Glucose-methanol-choline oxidoreductase N-terminal" evidence="8">
    <location>
        <begin position="262"/>
        <end position="276"/>
    </location>
</feature>
<protein>
    <recommendedName>
        <fullName evidence="7 8">Glucose-methanol-choline oxidoreductase N-terminal domain-containing protein</fullName>
    </recommendedName>
</protein>